<name>A0ABR6KFJ2_9BACT</name>
<dbReference type="InterPro" id="IPR021255">
    <property type="entry name" value="DUF2807"/>
</dbReference>
<protein>
    <recommendedName>
        <fullName evidence="2">Putative auto-transporter adhesin head GIN domain-containing protein</fullName>
    </recommendedName>
</protein>
<sequence length="274" mass="29179">MKKLALAFIGLIAFGTISCYAEKIKGNGNIITKEIQVADYTGLIVSQGIESNGSFFTGKNKSPQINYSQQTGKAGLKITIDENLLPLIKFNTEGGILKIETQRGTRINPSRLVIDTHSAELKKLGVSSSFDFILESSLSGDNIEINASGASDVYLEKPMRIANLCKINLSGASDLKTSDLECHRIETHSSGSSDLYLNGKANEGKYNCSGSSDIKAYGFTLKTLECSASGSSDILTTVTESLNASASGSSDIKYKGNPKVKKHSSGSSDIDPVN</sequence>
<dbReference type="PROSITE" id="PS51257">
    <property type="entry name" value="PROKAR_LIPOPROTEIN"/>
    <property type="match status" value="1"/>
</dbReference>
<comment type="caution">
    <text evidence="3">The sequence shown here is derived from an EMBL/GenBank/DDBJ whole genome shotgun (WGS) entry which is preliminary data.</text>
</comment>
<dbReference type="Pfam" id="PF10988">
    <property type="entry name" value="DUF2807"/>
    <property type="match status" value="1"/>
</dbReference>
<feature type="domain" description="Putative auto-transporter adhesin head GIN" evidence="2">
    <location>
        <begin position="72"/>
        <end position="258"/>
    </location>
</feature>
<accession>A0ABR6KFJ2</accession>
<dbReference type="EMBL" id="JACHOC010000001">
    <property type="protein sequence ID" value="MBB4620201.1"/>
    <property type="molecule type" value="Genomic_DNA"/>
</dbReference>
<dbReference type="Proteomes" id="UP000533637">
    <property type="component" value="Unassembled WGS sequence"/>
</dbReference>
<evidence type="ECO:0000259" key="2">
    <source>
        <dbReference type="Pfam" id="PF10988"/>
    </source>
</evidence>
<evidence type="ECO:0000313" key="4">
    <source>
        <dbReference type="Proteomes" id="UP000533637"/>
    </source>
</evidence>
<evidence type="ECO:0000313" key="3">
    <source>
        <dbReference type="EMBL" id="MBB4620201.1"/>
    </source>
</evidence>
<dbReference type="PANTHER" id="PTHR39200:SF1">
    <property type="entry name" value="AUTO-TRANSPORTER ADHESIN HEAD GIN DOMAIN-CONTAINING PROTEIN-RELATED"/>
    <property type="match status" value="1"/>
</dbReference>
<feature type="region of interest" description="Disordered" evidence="1">
    <location>
        <begin position="244"/>
        <end position="274"/>
    </location>
</feature>
<dbReference type="Gene3D" id="2.160.20.120">
    <property type="match status" value="1"/>
</dbReference>
<gene>
    <name evidence="3" type="ORF">GGQ57_000075</name>
</gene>
<dbReference type="RefSeq" id="WP_183668222.1">
    <property type="nucleotide sequence ID" value="NZ_BMPB01000006.1"/>
</dbReference>
<proteinExistence type="predicted"/>
<reference evidence="3 4" key="1">
    <citation type="submission" date="2020-08" db="EMBL/GenBank/DDBJ databases">
        <title>Genomic Encyclopedia of Type Strains, Phase IV (KMG-IV): sequencing the most valuable type-strain genomes for metagenomic binning, comparative biology and taxonomic classification.</title>
        <authorList>
            <person name="Goeker M."/>
        </authorList>
    </citation>
    <scope>NUCLEOTIDE SEQUENCE [LARGE SCALE GENOMIC DNA]</scope>
    <source>
        <strain evidence="3 4">DSM 102983</strain>
    </source>
</reference>
<keyword evidence="4" id="KW-1185">Reference proteome</keyword>
<evidence type="ECO:0000256" key="1">
    <source>
        <dbReference type="SAM" id="MobiDB-lite"/>
    </source>
</evidence>
<dbReference type="PANTHER" id="PTHR39200">
    <property type="entry name" value="HYPOTHETICAL EXPORTED PROTEIN"/>
    <property type="match status" value="1"/>
</dbReference>
<organism evidence="3 4">
    <name type="scientific">Parabacteroides faecis</name>
    <dbReference type="NCBI Taxonomy" id="1217282"/>
    <lineage>
        <taxon>Bacteria</taxon>
        <taxon>Pseudomonadati</taxon>
        <taxon>Bacteroidota</taxon>
        <taxon>Bacteroidia</taxon>
        <taxon>Bacteroidales</taxon>
        <taxon>Tannerellaceae</taxon>
        <taxon>Parabacteroides</taxon>
    </lineage>
</organism>